<dbReference type="InterPro" id="IPR052367">
    <property type="entry name" value="Thiosulfate_ST/Rhodanese-like"/>
</dbReference>
<organism evidence="2 3">
    <name type="scientific">Shewanella atlantica</name>
    <dbReference type="NCBI Taxonomy" id="271099"/>
    <lineage>
        <taxon>Bacteria</taxon>
        <taxon>Pseudomonadati</taxon>
        <taxon>Pseudomonadota</taxon>
        <taxon>Gammaproteobacteria</taxon>
        <taxon>Alteromonadales</taxon>
        <taxon>Shewanellaceae</taxon>
        <taxon>Shewanella</taxon>
    </lineage>
</organism>
<evidence type="ECO:0000313" key="3">
    <source>
        <dbReference type="Proteomes" id="UP000282060"/>
    </source>
</evidence>
<reference evidence="2 3" key="1">
    <citation type="submission" date="2018-12" db="EMBL/GenBank/DDBJ databases">
        <authorList>
            <person name="Yu L."/>
        </authorList>
    </citation>
    <scope>NUCLEOTIDE SEQUENCE [LARGE SCALE GENOMIC DNA]</scope>
    <source>
        <strain evidence="2 3">HAW-EB5</strain>
    </source>
</reference>
<dbReference type="AlphaFoldDB" id="A0A3S0RIU2"/>
<evidence type="ECO:0000313" key="2">
    <source>
        <dbReference type="EMBL" id="RTR29341.1"/>
    </source>
</evidence>
<dbReference type="CDD" id="cd00158">
    <property type="entry name" value="RHOD"/>
    <property type="match status" value="1"/>
</dbReference>
<gene>
    <name evidence="2" type="ORF">EKG39_17670</name>
</gene>
<dbReference type="Gene3D" id="3.40.250.10">
    <property type="entry name" value="Rhodanese-like domain"/>
    <property type="match status" value="1"/>
</dbReference>
<dbReference type="Proteomes" id="UP000282060">
    <property type="component" value="Unassembled WGS sequence"/>
</dbReference>
<dbReference type="InterPro" id="IPR001763">
    <property type="entry name" value="Rhodanese-like_dom"/>
</dbReference>
<dbReference type="SMART" id="SM00450">
    <property type="entry name" value="RHOD"/>
    <property type="match status" value="1"/>
</dbReference>
<name>A0A3S0RIU2_9GAMM</name>
<keyword evidence="3" id="KW-1185">Reference proteome</keyword>
<dbReference type="OrthoDB" id="9814704at2"/>
<dbReference type="PROSITE" id="PS50206">
    <property type="entry name" value="RHODANESE_3"/>
    <property type="match status" value="1"/>
</dbReference>
<dbReference type="InterPro" id="IPR036873">
    <property type="entry name" value="Rhodanese-like_dom_sf"/>
</dbReference>
<sequence>MLQSLLSKLAGAGPDKHCWELIEQGARVIDVRSPEEFSSGHLPQAINVPLSQISTWLIDQDPKQSFVLYCAAGIRAQKACDQFKCNGFHNVINAGSLRDLLSYQAT</sequence>
<accession>A0A3S0RIU2</accession>
<dbReference type="PANTHER" id="PTHR45431:SF3">
    <property type="entry name" value="RHODANESE-LIKE DOMAIN-CONTAINING PROTEIN 15, CHLOROPLASTIC"/>
    <property type="match status" value="1"/>
</dbReference>
<dbReference type="RefSeq" id="WP_126507310.1">
    <property type="nucleotide sequence ID" value="NZ_RXNV01000010.1"/>
</dbReference>
<dbReference type="EMBL" id="RXNV01000010">
    <property type="protein sequence ID" value="RTR29341.1"/>
    <property type="molecule type" value="Genomic_DNA"/>
</dbReference>
<dbReference type="SUPFAM" id="SSF52821">
    <property type="entry name" value="Rhodanese/Cell cycle control phosphatase"/>
    <property type="match status" value="1"/>
</dbReference>
<proteinExistence type="predicted"/>
<comment type="caution">
    <text evidence="2">The sequence shown here is derived from an EMBL/GenBank/DDBJ whole genome shotgun (WGS) entry which is preliminary data.</text>
</comment>
<protein>
    <submittedName>
        <fullName evidence="2">Rhodanese-like domain-containing protein</fullName>
    </submittedName>
</protein>
<evidence type="ECO:0000259" key="1">
    <source>
        <dbReference type="PROSITE" id="PS50206"/>
    </source>
</evidence>
<dbReference type="PANTHER" id="PTHR45431">
    <property type="entry name" value="RHODANESE-LIKE DOMAIN-CONTAINING PROTEIN 15, CHLOROPLASTIC"/>
    <property type="match status" value="1"/>
</dbReference>
<dbReference type="Pfam" id="PF00581">
    <property type="entry name" value="Rhodanese"/>
    <property type="match status" value="1"/>
</dbReference>
<feature type="domain" description="Rhodanese" evidence="1">
    <location>
        <begin position="22"/>
        <end position="105"/>
    </location>
</feature>